<reference evidence="2" key="1">
    <citation type="submission" date="2020-09" db="EMBL/GenBank/DDBJ databases">
        <title>A novel bacterium of genus Paenibacillus, isolated from South China Sea.</title>
        <authorList>
            <person name="Huang H."/>
            <person name="Mo K."/>
            <person name="Hu Y."/>
        </authorList>
    </citation>
    <scope>NUCLEOTIDE SEQUENCE</scope>
    <source>
        <strain evidence="2">IB182493</strain>
    </source>
</reference>
<gene>
    <name evidence="2" type="ORF">IDH41_18495</name>
</gene>
<dbReference type="Proteomes" id="UP000632125">
    <property type="component" value="Unassembled WGS sequence"/>
</dbReference>
<name>A0A927H719_9BACL</name>
<evidence type="ECO:0000313" key="3">
    <source>
        <dbReference type="Proteomes" id="UP000632125"/>
    </source>
</evidence>
<dbReference type="SUPFAM" id="SSF49899">
    <property type="entry name" value="Concanavalin A-like lectins/glucanases"/>
    <property type="match status" value="1"/>
</dbReference>
<organism evidence="2 3">
    <name type="scientific">Paenibacillus arenilitoris</name>
    <dbReference type="NCBI Taxonomy" id="2772299"/>
    <lineage>
        <taxon>Bacteria</taxon>
        <taxon>Bacillati</taxon>
        <taxon>Bacillota</taxon>
        <taxon>Bacilli</taxon>
        <taxon>Bacillales</taxon>
        <taxon>Paenibacillaceae</taxon>
        <taxon>Paenibacillus</taxon>
    </lineage>
</organism>
<dbReference type="AlphaFoldDB" id="A0A927H719"/>
<keyword evidence="3" id="KW-1185">Reference proteome</keyword>
<evidence type="ECO:0000313" key="2">
    <source>
        <dbReference type="EMBL" id="MBD2870575.1"/>
    </source>
</evidence>
<protein>
    <submittedName>
        <fullName evidence="2">DUF1349 domain-containing protein</fullName>
    </submittedName>
</protein>
<dbReference type="InterPro" id="IPR013320">
    <property type="entry name" value="ConA-like_dom_sf"/>
</dbReference>
<dbReference type="RefSeq" id="WP_190863618.1">
    <property type="nucleotide sequence ID" value="NZ_JACXIY010000022.1"/>
</dbReference>
<proteinExistence type="predicted"/>
<dbReference type="EMBL" id="JACXIY010000022">
    <property type="protein sequence ID" value="MBD2870575.1"/>
    <property type="molecule type" value="Genomic_DNA"/>
</dbReference>
<dbReference type="Pfam" id="PF17851">
    <property type="entry name" value="GH43_C2"/>
    <property type="match status" value="1"/>
</dbReference>
<dbReference type="InterPro" id="IPR041542">
    <property type="entry name" value="GH43_C2"/>
</dbReference>
<dbReference type="Gene3D" id="2.60.120.200">
    <property type="match status" value="1"/>
</dbReference>
<evidence type="ECO:0000259" key="1">
    <source>
        <dbReference type="Pfam" id="PF17851"/>
    </source>
</evidence>
<accession>A0A927H719</accession>
<feature type="domain" description="Beta-xylosidase C-terminal Concanavalin A-like" evidence="1">
    <location>
        <begin position="13"/>
        <end position="194"/>
    </location>
</feature>
<sequence length="201" mass="22098">MMTGFETRPEDGGLAGEWSWIRGNEGDWRVGEDGRLLIRIRPGTIYGEENTARNLLVRPLPEDADAVQANVEIRLKLPFEQAGLLWYYDDDHYIKLVFELLPEGRHVVLVREEGAVASVAAKAAVDTDRVALRLALAGDGQAVEASCRQSEAEDWTAIGRCPAFGRGTEGLQAGVFGHCGSDEEEHWAAFGGFEVSREAVR</sequence>
<comment type="caution">
    <text evidence="2">The sequence shown here is derived from an EMBL/GenBank/DDBJ whole genome shotgun (WGS) entry which is preliminary data.</text>
</comment>